<gene>
    <name evidence="1" type="ORF">MXMO3_02012</name>
</gene>
<dbReference type="Proteomes" id="UP000258927">
    <property type="component" value="Chromosome"/>
</dbReference>
<evidence type="ECO:0000313" key="1">
    <source>
        <dbReference type="EMBL" id="AVX04536.1"/>
    </source>
</evidence>
<organism evidence="1 2">
    <name type="scientific">Maritalea myrionectae</name>
    <dbReference type="NCBI Taxonomy" id="454601"/>
    <lineage>
        <taxon>Bacteria</taxon>
        <taxon>Pseudomonadati</taxon>
        <taxon>Pseudomonadota</taxon>
        <taxon>Alphaproteobacteria</taxon>
        <taxon>Hyphomicrobiales</taxon>
        <taxon>Devosiaceae</taxon>
        <taxon>Maritalea</taxon>
    </lineage>
</organism>
<dbReference type="KEGG" id="mmyr:MXMO3_02012"/>
<dbReference type="AlphaFoldDB" id="A0A2R4MF64"/>
<evidence type="ECO:0000313" key="2">
    <source>
        <dbReference type="Proteomes" id="UP000258927"/>
    </source>
</evidence>
<dbReference type="EMBL" id="CP021330">
    <property type="protein sequence ID" value="AVX04536.1"/>
    <property type="molecule type" value="Genomic_DNA"/>
</dbReference>
<sequence length="54" mass="6070">MSVRAKTSVTGSFATTLSNWMVQVGFNSFAYRLAHIQMPRHFLSVGLALVFFFV</sequence>
<proteinExistence type="predicted"/>
<reference evidence="1 2" key="1">
    <citation type="submission" date="2017-05" db="EMBL/GenBank/DDBJ databases">
        <title>Genome Analysis of Maritalea myrionectae HL2708#5.</title>
        <authorList>
            <consortium name="Cotde Inc.-PKNU"/>
            <person name="Jang D."/>
            <person name="Oh H.-M."/>
        </authorList>
    </citation>
    <scope>NUCLEOTIDE SEQUENCE [LARGE SCALE GENOMIC DNA]</scope>
    <source>
        <strain evidence="1 2">HL2708#5</strain>
    </source>
</reference>
<protein>
    <submittedName>
        <fullName evidence="1">Uncharacterized protein</fullName>
    </submittedName>
</protein>
<keyword evidence="2" id="KW-1185">Reference proteome</keyword>
<name>A0A2R4MF64_9HYPH</name>
<accession>A0A2R4MF64</accession>